<sequence length="617" mass="70488">MQLRQWPPRQLMFSNKVAAWAILVAFLLSSVPTATAGGDYDEWFWDITGDTTDEDGDGYNDTATVGYDPDTTCECDVDIYVYITIFDNDTGDEVDSGSFEYTINNGEGDWFEEDWTPDYNGTFDFNITLYDDEGYLEDYADWYDVELWAMTGSTDETINVENGVFDEDEDQLMNDLGFYAHVKDDDEEDVNITVWKKNILGIWTFFNNGTTDEWGDLTFKNVTSGEYMWDASVSGEKLAGEGGYAVVDDTYTIGHVGIIEDWDGADDWDDFMAFVPEGNGSKDDAYVEVFDENGTMVDNGTTDDENWGDDHFFISDDLAQGNYTHYIYEEQGGDLLQNGSFYSYGSTSTNYDEWFEDWDYETEDTNGDFEDDTINISFDPDTECDCEVDINVMIEVFENETGDGVDWVFGEFTINGTADDWFSMNWTATDNGSYDFNVTLFDEDWNFEDQFRIEDVYLTNGGGGGQGDEDEWFYEWDYSTEDTNEDDEDDTIIIGYDPDTTCDCEVDITVYVDVYDNETGDWVDGIDAEHTIYDEEGDWFEQDWTAYENGSYDFGVFMYDEDWNQEDEFWIYDIYLSSDDGGGGNGTGDDNGVGHVGVIDDWDEDDYVNDYIGGVLE</sequence>
<evidence type="ECO:0000313" key="1">
    <source>
        <dbReference type="EMBL" id="HIG63684.1"/>
    </source>
</evidence>
<accession>A0A7C8DDB5</accession>
<organism evidence="1 2">
    <name type="scientific">Marine Group III euryarchaeote</name>
    <dbReference type="NCBI Taxonomy" id="2173149"/>
    <lineage>
        <taxon>Archaea</taxon>
        <taxon>Methanobacteriati</taxon>
        <taxon>Thermoplasmatota</taxon>
        <taxon>Thermoplasmata</taxon>
        <taxon>Candidatus Thermoprofundales</taxon>
    </lineage>
</organism>
<gene>
    <name evidence="1" type="ORF">EYQ16_04120</name>
</gene>
<feature type="non-terminal residue" evidence="1">
    <location>
        <position position="617"/>
    </location>
</feature>
<dbReference type="EMBL" id="DUAV01000026">
    <property type="protein sequence ID" value="HIG63684.1"/>
    <property type="molecule type" value="Genomic_DNA"/>
</dbReference>
<dbReference type="Proteomes" id="UP000589516">
    <property type="component" value="Unassembled WGS sequence"/>
</dbReference>
<dbReference type="AlphaFoldDB" id="A0A7C8DDB5"/>
<proteinExistence type="predicted"/>
<reference evidence="2" key="1">
    <citation type="journal article" date="2019" name="bioRxiv">
        <title>Genome diversification in globally distributed novel marine Proteobacteria is linked to environmental adaptation.</title>
        <authorList>
            <person name="Zhou Z."/>
            <person name="Tran P.Q."/>
            <person name="Kieft K."/>
            <person name="Anantharaman K."/>
        </authorList>
    </citation>
    <scope>NUCLEOTIDE SEQUENCE [LARGE SCALE GENOMIC DNA]</scope>
</reference>
<evidence type="ECO:0000313" key="2">
    <source>
        <dbReference type="Proteomes" id="UP000589516"/>
    </source>
</evidence>
<protein>
    <submittedName>
        <fullName evidence="1">Uncharacterized protein</fullName>
    </submittedName>
</protein>
<name>A0A7C8DDB5_9ARCH</name>
<comment type="caution">
    <text evidence="1">The sequence shown here is derived from an EMBL/GenBank/DDBJ whole genome shotgun (WGS) entry which is preliminary data.</text>
</comment>